<accession>A0ABW2D906</accession>
<comment type="caution">
    <text evidence="1">The sequence shown here is derived from an EMBL/GenBank/DDBJ whole genome shotgun (WGS) entry which is preliminary data.</text>
</comment>
<dbReference type="RefSeq" id="WP_382348422.1">
    <property type="nucleotide sequence ID" value="NZ_JBHMBP010000002.1"/>
</dbReference>
<sequence>MDPDAPAASRRLRPVRRLDVLHRSLHEIDLGDGPVRYAVEVDTGRDWTAVLYADGAFVAEADLPARFPVPGGVIEADHGLYGVSRMHFVGADGGERRLAPARGTLEDLRGRFGRRHPRASRAIGAAAVAVLLVNLVLAAPQALELVSEVPRIAERFGTFESPVDLPWWLNASLYAAGAAAATERVLTFRRNRIVDFETIWTEG</sequence>
<name>A0ABW2D906_9ACTN</name>
<organism evidence="1 2">
    <name type="scientific">Glycomyces mayteni</name>
    <dbReference type="NCBI Taxonomy" id="543887"/>
    <lineage>
        <taxon>Bacteria</taxon>
        <taxon>Bacillati</taxon>
        <taxon>Actinomycetota</taxon>
        <taxon>Actinomycetes</taxon>
        <taxon>Glycomycetales</taxon>
        <taxon>Glycomycetaceae</taxon>
        <taxon>Glycomyces</taxon>
    </lineage>
</organism>
<reference evidence="2" key="1">
    <citation type="journal article" date="2019" name="Int. J. Syst. Evol. Microbiol.">
        <title>The Global Catalogue of Microorganisms (GCM) 10K type strain sequencing project: providing services to taxonomists for standard genome sequencing and annotation.</title>
        <authorList>
            <consortium name="The Broad Institute Genomics Platform"/>
            <consortium name="The Broad Institute Genome Sequencing Center for Infectious Disease"/>
            <person name="Wu L."/>
            <person name="Ma J."/>
        </authorList>
    </citation>
    <scope>NUCLEOTIDE SEQUENCE [LARGE SCALE GENOMIC DNA]</scope>
    <source>
        <strain evidence="2">KACC 12634</strain>
    </source>
</reference>
<protein>
    <submittedName>
        <fullName evidence="1">Uncharacterized protein</fullName>
    </submittedName>
</protein>
<proteinExistence type="predicted"/>
<evidence type="ECO:0000313" key="2">
    <source>
        <dbReference type="Proteomes" id="UP001596470"/>
    </source>
</evidence>
<dbReference type="Proteomes" id="UP001596470">
    <property type="component" value="Unassembled WGS sequence"/>
</dbReference>
<dbReference type="EMBL" id="JBHSYS010000002">
    <property type="protein sequence ID" value="MFC6957223.1"/>
    <property type="molecule type" value="Genomic_DNA"/>
</dbReference>
<keyword evidence="2" id="KW-1185">Reference proteome</keyword>
<gene>
    <name evidence="1" type="ORF">ACFQS3_08460</name>
</gene>
<evidence type="ECO:0000313" key="1">
    <source>
        <dbReference type="EMBL" id="MFC6957223.1"/>
    </source>
</evidence>